<dbReference type="Proteomes" id="UP000649617">
    <property type="component" value="Unassembled WGS sequence"/>
</dbReference>
<evidence type="ECO:0000313" key="3">
    <source>
        <dbReference type="Proteomes" id="UP000649617"/>
    </source>
</evidence>
<feature type="coiled-coil region" evidence="1">
    <location>
        <begin position="142"/>
        <end position="197"/>
    </location>
</feature>
<name>A0A812TXT0_SYMPI</name>
<dbReference type="PANTHER" id="PTHR34726">
    <property type="entry name" value="GBP DOMAIN-CONTAINING PROTEIN"/>
    <property type="match status" value="1"/>
</dbReference>
<dbReference type="EMBL" id="CAJNIZ010033492">
    <property type="protein sequence ID" value="CAE7545780.1"/>
    <property type="molecule type" value="Genomic_DNA"/>
</dbReference>
<proteinExistence type="predicted"/>
<dbReference type="InterPro" id="IPR027417">
    <property type="entry name" value="P-loop_NTPase"/>
</dbReference>
<dbReference type="AlphaFoldDB" id="A0A812TXT0"/>
<dbReference type="PROSITE" id="PS50096">
    <property type="entry name" value="IQ"/>
    <property type="match status" value="1"/>
</dbReference>
<accession>A0A812TXT0</accession>
<evidence type="ECO:0000256" key="1">
    <source>
        <dbReference type="SAM" id="Coils"/>
    </source>
</evidence>
<evidence type="ECO:0000313" key="2">
    <source>
        <dbReference type="EMBL" id="CAE7545780.1"/>
    </source>
</evidence>
<keyword evidence="3" id="KW-1185">Reference proteome</keyword>
<organism evidence="2 3">
    <name type="scientific">Symbiodinium pilosum</name>
    <name type="common">Dinoflagellate</name>
    <dbReference type="NCBI Taxonomy" id="2952"/>
    <lineage>
        <taxon>Eukaryota</taxon>
        <taxon>Sar</taxon>
        <taxon>Alveolata</taxon>
        <taxon>Dinophyceae</taxon>
        <taxon>Suessiales</taxon>
        <taxon>Symbiodiniaceae</taxon>
        <taxon>Symbiodinium</taxon>
    </lineage>
</organism>
<reference evidence="2" key="1">
    <citation type="submission" date="2021-02" db="EMBL/GenBank/DDBJ databases">
        <authorList>
            <person name="Dougan E. K."/>
            <person name="Rhodes N."/>
            <person name="Thang M."/>
            <person name="Chan C."/>
        </authorList>
    </citation>
    <scope>NUCLEOTIDE SEQUENCE</scope>
</reference>
<sequence>MRDMSKGKSICSQTLQFLGQTFTLEFFPCGKSQAYARCCSLFLHAAVPCEIDFHLKGRQKRIEVPAGGCRDSARGDDDFGPQPDLSKPVEISVCFIKLGGKDADNLRKEFICQYEKETNDLTAQKNVLEKEAEVRFKELVTLRRKAEELEDSKSKVAGMEAQNTRLEKECVVTRKELEKQARELASWRSKVEHLEGQKASLEGLTCSMSKLLSERKLEVEALEGILAASSDSARHRERRLSRAATRIQTTWRMFACRTLMRSRLAERRRSVKHGRELTAALRVQLAWRLYQKRLQRRWRSKVSKSQTTLYDAVLALESLAQFLSTGEIPFLQHTESVLQLASEVKFRVVAVVGLFDKGKTWLTNKLFGVNLPSGKLHTSHDPRDVDAILDAQTTESLMFEMISRIAHHMIFVVNDLTWFEQKYVAMLHQKYVQGGQQKELVVVHNLRNTTDKEEACKLFKRQVMRCYDGEQSHLGELIFTQDAGNGAPPLHHIGLCYEFSLAGDAFNEKNRQHLLQSL</sequence>
<dbReference type="OrthoDB" id="2135133at2759"/>
<protein>
    <submittedName>
        <fullName evidence="2">Uncharacterized protein</fullName>
    </submittedName>
</protein>
<feature type="non-terminal residue" evidence="2">
    <location>
        <position position="1"/>
    </location>
</feature>
<gene>
    <name evidence="2" type="ORF">SPIL2461_LOCUS14480</name>
</gene>
<dbReference type="PANTHER" id="PTHR34726:SF3">
    <property type="entry name" value="GUANYLATE-BINDING PROTEIN N-TERMINAL DOMAIN-CONTAINING PROTEIN-RELATED"/>
    <property type="match status" value="1"/>
</dbReference>
<dbReference type="SUPFAM" id="SSF52540">
    <property type="entry name" value="P-loop containing nucleoside triphosphate hydrolases"/>
    <property type="match status" value="1"/>
</dbReference>
<keyword evidence="1" id="KW-0175">Coiled coil</keyword>
<comment type="caution">
    <text evidence="2">The sequence shown here is derived from an EMBL/GenBank/DDBJ whole genome shotgun (WGS) entry which is preliminary data.</text>
</comment>